<dbReference type="AlphaFoldDB" id="K0R8Y0"/>
<dbReference type="InterPro" id="IPR039128">
    <property type="entry name" value="TRIP4-like"/>
</dbReference>
<dbReference type="GO" id="GO:0072344">
    <property type="term" value="P:rescue of stalled ribosome"/>
    <property type="evidence" value="ECO:0007669"/>
    <property type="project" value="InterPro"/>
</dbReference>
<dbReference type="Pfam" id="PF06221">
    <property type="entry name" value="zf-C2HC5"/>
    <property type="match status" value="1"/>
</dbReference>
<evidence type="ECO:0000313" key="5">
    <source>
        <dbReference type="Proteomes" id="UP000266841"/>
    </source>
</evidence>
<dbReference type="GO" id="GO:0008270">
    <property type="term" value="F:zinc ion binding"/>
    <property type="evidence" value="ECO:0007669"/>
    <property type="project" value="InterPro"/>
</dbReference>
<feature type="domain" description="TRIP4/RQT4 C2HC5-type zinc finger" evidence="3">
    <location>
        <begin position="227"/>
        <end position="262"/>
    </location>
</feature>
<sequence length="344" mass="38614">MSDGSHELLTQQLAGLLGMGSEEEEYVSDVLGSLVEVADNPGDVAEYLSSFGCMESDVLLRFAENLRRYKHGEDISPQKNDGNLEAAVTETKNQTDAPSRVLDEAASEREEIKRRELEAKERQAREEERWRLKKKEEEERKTAAKVRAKSTKAPKPTTKNASGTNTKGHTKQTASRPTSSTKAKPAASVSKSTTPAMMGVDILNEVSQIANKAPLKKAMFGKPKNPECGCFGQKYAPLTNCLNCGRISCEAEGYDYCHFCGFLIEDFSKRANVSESAQMHKERLLEFDRTSASRTHVHDDQEDYFVTSTNMFATESEQADARAMEEERRRKLHERQKQKLEINF</sequence>
<feature type="compositionally biased region" description="Basic and acidic residues" evidence="2">
    <location>
        <begin position="101"/>
        <end position="142"/>
    </location>
</feature>
<dbReference type="OrthoDB" id="338816at2759"/>
<dbReference type="PANTHER" id="PTHR12963">
    <property type="entry name" value="THYROID RECEPTOR INTERACTING PROTEIN RELATED"/>
    <property type="match status" value="1"/>
</dbReference>
<accession>K0R8Y0</accession>
<feature type="compositionally biased region" description="Polar residues" evidence="2">
    <location>
        <begin position="163"/>
        <end position="182"/>
    </location>
</feature>
<reference evidence="4 5" key="1">
    <citation type="journal article" date="2012" name="Genome Biol.">
        <title>Genome and low-iron response of an oceanic diatom adapted to chronic iron limitation.</title>
        <authorList>
            <person name="Lommer M."/>
            <person name="Specht M."/>
            <person name="Roy A.S."/>
            <person name="Kraemer L."/>
            <person name="Andreson R."/>
            <person name="Gutowska M.A."/>
            <person name="Wolf J."/>
            <person name="Bergner S.V."/>
            <person name="Schilhabel M.B."/>
            <person name="Klostermeier U.C."/>
            <person name="Beiko R.G."/>
            <person name="Rosenstiel P."/>
            <person name="Hippler M."/>
            <person name="Laroche J."/>
        </authorList>
    </citation>
    <scope>NUCLEOTIDE SEQUENCE [LARGE SCALE GENOMIC DNA]</scope>
    <source>
        <strain evidence="4 5">CCMP1005</strain>
    </source>
</reference>
<evidence type="ECO:0000256" key="1">
    <source>
        <dbReference type="SAM" id="Coils"/>
    </source>
</evidence>
<dbReference type="InterPro" id="IPR009349">
    <property type="entry name" value="TRIP4/RQT4_C2HC5_Znf"/>
</dbReference>
<feature type="region of interest" description="Disordered" evidence="2">
    <location>
        <begin position="88"/>
        <end position="192"/>
    </location>
</feature>
<keyword evidence="1" id="KW-0175">Coiled coil</keyword>
<dbReference type="GO" id="GO:0045893">
    <property type="term" value="P:positive regulation of DNA-templated transcription"/>
    <property type="evidence" value="ECO:0007669"/>
    <property type="project" value="TreeGrafter"/>
</dbReference>
<feature type="coiled-coil region" evidence="1">
    <location>
        <begin position="316"/>
        <end position="343"/>
    </location>
</feature>
<gene>
    <name evidence="4" type="ORF">THAOC_36124</name>
</gene>
<evidence type="ECO:0000313" key="4">
    <source>
        <dbReference type="EMBL" id="EJK45266.1"/>
    </source>
</evidence>
<dbReference type="GO" id="GO:0005634">
    <property type="term" value="C:nucleus"/>
    <property type="evidence" value="ECO:0007669"/>
    <property type="project" value="InterPro"/>
</dbReference>
<dbReference type="Proteomes" id="UP000266841">
    <property type="component" value="Unassembled WGS sequence"/>
</dbReference>
<protein>
    <recommendedName>
        <fullName evidence="3">TRIP4/RQT4 C2HC5-type zinc finger domain-containing protein</fullName>
    </recommendedName>
</protein>
<dbReference type="EMBL" id="AGNL01048642">
    <property type="protein sequence ID" value="EJK45266.1"/>
    <property type="molecule type" value="Genomic_DNA"/>
</dbReference>
<evidence type="ECO:0000256" key="2">
    <source>
        <dbReference type="SAM" id="MobiDB-lite"/>
    </source>
</evidence>
<comment type="caution">
    <text evidence="4">The sequence shown here is derived from an EMBL/GenBank/DDBJ whole genome shotgun (WGS) entry which is preliminary data.</text>
</comment>
<feature type="compositionally biased region" description="Low complexity" evidence="2">
    <location>
        <begin position="153"/>
        <end position="162"/>
    </location>
</feature>
<organism evidence="4 5">
    <name type="scientific">Thalassiosira oceanica</name>
    <name type="common">Marine diatom</name>
    <dbReference type="NCBI Taxonomy" id="159749"/>
    <lineage>
        <taxon>Eukaryota</taxon>
        <taxon>Sar</taxon>
        <taxon>Stramenopiles</taxon>
        <taxon>Ochrophyta</taxon>
        <taxon>Bacillariophyta</taxon>
        <taxon>Coscinodiscophyceae</taxon>
        <taxon>Thalassiosirophycidae</taxon>
        <taxon>Thalassiosirales</taxon>
        <taxon>Thalassiosiraceae</taxon>
        <taxon>Thalassiosira</taxon>
    </lineage>
</organism>
<dbReference type="PANTHER" id="PTHR12963:SF4">
    <property type="entry name" value="ACTIVATING SIGNAL COINTEGRATOR 1"/>
    <property type="match status" value="1"/>
</dbReference>
<proteinExistence type="predicted"/>
<dbReference type="GO" id="GO:0180022">
    <property type="term" value="C:RQC-trigger complex"/>
    <property type="evidence" value="ECO:0007669"/>
    <property type="project" value="InterPro"/>
</dbReference>
<evidence type="ECO:0000259" key="3">
    <source>
        <dbReference type="Pfam" id="PF06221"/>
    </source>
</evidence>
<dbReference type="OMA" id="FVTSTNM"/>
<dbReference type="eggNOG" id="KOG2845">
    <property type="taxonomic scope" value="Eukaryota"/>
</dbReference>
<keyword evidence="5" id="KW-1185">Reference proteome</keyword>
<name>K0R8Y0_THAOC</name>
<feature type="compositionally biased region" description="Basic residues" evidence="2">
    <location>
        <begin position="143"/>
        <end position="152"/>
    </location>
</feature>